<reference evidence="9 10" key="1">
    <citation type="submission" date="2018-01" db="EMBL/GenBank/DDBJ databases">
        <title>Halomonas endophytica sp. nov., isolated from storage liquid in the stems of Populus euphratica.</title>
        <authorList>
            <person name="Chen C."/>
        </authorList>
    </citation>
    <scope>NUCLEOTIDE SEQUENCE [LARGE SCALE GENOMIC DNA]</scope>
    <source>
        <strain evidence="9 10">MC28</strain>
    </source>
</reference>
<evidence type="ECO:0000256" key="1">
    <source>
        <dbReference type="ARBA" id="ARBA00011063"/>
    </source>
</evidence>
<dbReference type="SMART" id="SM00226">
    <property type="entry name" value="LMWPc"/>
    <property type="match status" value="1"/>
</dbReference>
<dbReference type="EC" id="3.1.3.48" evidence="2"/>
<dbReference type="RefSeq" id="WP_102652236.1">
    <property type="nucleotide sequence ID" value="NZ_PNRF01000010.1"/>
</dbReference>
<dbReference type="InterPro" id="IPR036196">
    <property type="entry name" value="Ptyr_pPase_sf"/>
</dbReference>
<proteinExistence type="inferred from homology"/>
<sequence length="146" mass="15602">MFKRILVLCTGNICRSPVAAAMLAARLPGKRIESAGLGAVEGQGVEPKAHALAEADGLDVSGHVARQVTVEILQDADLVLVMSDGQRLAVGQMAPAVRGKTMLFGRWLDRGQGCEIPDPFRKSEEAFQQVHRLLTEAADSWVGKLG</sequence>
<comment type="catalytic activity">
    <reaction evidence="5">
        <text>O-phospho-L-tyrosyl-[protein] + H2O = L-tyrosyl-[protein] + phosphate</text>
        <dbReference type="Rhea" id="RHEA:10684"/>
        <dbReference type="Rhea" id="RHEA-COMP:10136"/>
        <dbReference type="Rhea" id="RHEA-COMP:20101"/>
        <dbReference type="ChEBI" id="CHEBI:15377"/>
        <dbReference type="ChEBI" id="CHEBI:43474"/>
        <dbReference type="ChEBI" id="CHEBI:46858"/>
        <dbReference type="ChEBI" id="CHEBI:61978"/>
        <dbReference type="EC" id="3.1.3.48"/>
    </reaction>
</comment>
<dbReference type="Proteomes" id="UP000235803">
    <property type="component" value="Unassembled WGS sequence"/>
</dbReference>
<evidence type="ECO:0000256" key="5">
    <source>
        <dbReference type="ARBA" id="ARBA00051722"/>
    </source>
</evidence>
<evidence type="ECO:0000256" key="3">
    <source>
        <dbReference type="ARBA" id="ARBA00022801"/>
    </source>
</evidence>
<gene>
    <name evidence="9" type="ORF">C1H69_04620</name>
</gene>
<keyword evidence="4" id="KW-0904">Protein phosphatase</keyword>
<dbReference type="PANTHER" id="PTHR11717:SF31">
    <property type="entry name" value="LOW MOLECULAR WEIGHT PROTEIN-TYROSINE-PHOSPHATASE ETP-RELATED"/>
    <property type="match status" value="1"/>
</dbReference>
<comment type="caution">
    <text evidence="9">The sequence shown here is derived from an EMBL/GenBank/DDBJ whole genome shotgun (WGS) entry which is preliminary data.</text>
</comment>
<feature type="active site" description="Proton donor" evidence="6">
    <location>
        <position position="118"/>
    </location>
</feature>
<feature type="chain" id="PRO_5014886019" description="protein-tyrosine-phosphatase" evidence="7">
    <location>
        <begin position="21"/>
        <end position="146"/>
    </location>
</feature>
<dbReference type="SUPFAM" id="SSF52788">
    <property type="entry name" value="Phosphotyrosine protein phosphatases I"/>
    <property type="match status" value="1"/>
</dbReference>
<accession>A0A2N7U976</accession>
<evidence type="ECO:0000256" key="2">
    <source>
        <dbReference type="ARBA" id="ARBA00013064"/>
    </source>
</evidence>
<comment type="similarity">
    <text evidence="1">Belongs to the low molecular weight phosphotyrosine protein phosphatase family.</text>
</comment>
<evidence type="ECO:0000256" key="7">
    <source>
        <dbReference type="SAM" id="SignalP"/>
    </source>
</evidence>
<keyword evidence="7" id="KW-0732">Signal</keyword>
<dbReference type="InterPro" id="IPR017867">
    <property type="entry name" value="Tyr_phospatase_low_mol_wt"/>
</dbReference>
<dbReference type="OrthoDB" id="9784339at2"/>
<dbReference type="PANTHER" id="PTHR11717">
    <property type="entry name" value="LOW MOLECULAR WEIGHT PROTEIN TYROSINE PHOSPHATASE"/>
    <property type="match status" value="1"/>
</dbReference>
<dbReference type="InterPro" id="IPR050438">
    <property type="entry name" value="LMW_PTPase"/>
</dbReference>
<dbReference type="CDD" id="cd16343">
    <property type="entry name" value="LMWPTP"/>
    <property type="match status" value="1"/>
</dbReference>
<evidence type="ECO:0000259" key="8">
    <source>
        <dbReference type="SMART" id="SM00226"/>
    </source>
</evidence>
<dbReference type="GO" id="GO:0004725">
    <property type="term" value="F:protein tyrosine phosphatase activity"/>
    <property type="evidence" value="ECO:0007669"/>
    <property type="project" value="UniProtKB-EC"/>
</dbReference>
<feature type="domain" description="Phosphotyrosine protein phosphatase I" evidence="8">
    <location>
        <begin position="3"/>
        <end position="144"/>
    </location>
</feature>
<dbReference type="Gene3D" id="3.40.50.2300">
    <property type="match status" value="1"/>
</dbReference>
<feature type="active site" evidence="6">
    <location>
        <position position="15"/>
    </location>
</feature>
<name>A0A2N7U976_9GAMM</name>
<feature type="signal peptide" evidence="7">
    <location>
        <begin position="1"/>
        <end position="20"/>
    </location>
</feature>
<dbReference type="InterPro" id="IPR023485">
    <property type="entry name" value="Ptyr_pPase"/>
</dbReference>
<organism evidence="9 10">
    <name type="scientific">Billgrantia endophytica</name>
    <dbReference type="NCBI Taxonomy" id="2033802"/>
    <lineage>
        <taxon>Bacteria</taxon>
        <taxon>Pseudomonadati</taxon>
        <taxon>Pseudomonadota</taxon>
        <taxon>Gammaproteobacteria</taxon>
        <taxon>Oceanospirillales</taxon>
        <taxon>Halomonadaceae</taxon>
        <taxon>Billgrantia</taxon>
    </lineage>
</organism>
<dbReference type="Pfam" id="PF01451">
    <property type="entry name" value="LMWPc"/>
    <property type="match status" value="1"/>
</dbReference>
<keyword evidence="10" id="KW-1185">Reference proteome</keyword>
<dbReference type="AlphaFoldDB" id="A0A2N7U976"/>
<evidence type="ECO:0000313" key="10">
    <source>
        <dbReference type="Proteomes" id="UP000235803"/>
    </source>
</evidence>
<dbReference type="EMBL" id="PNRF01000010">
    <property type="protein sequence ID" value="PMR76986.1"/>
    <property type="molecule type" value="Genomic_DNA"/>
</dbReference>
<evidence type="ECO:0000256" key="6">
    <source>
        <dbReference type="PIRSR" id="PIRSR617867-1"/>
    </source>
</evidence>
<feature type="active site" description="Nucleophile" evidence="6">
    <location>
        <position position="9"/>
    </location>
</feature>
<protein>
    <recommendedName>
        <fullName evidence="2">protein-tyrosine-phosphatase</fullName>
        <ecNumber evidence="2">3.1.3.48</ecNumber>
    </recommendedName>
</protein>
<evidence type="ECO:0000256" key="4">
    <source>
        <dbReference type="ARBA" id="ARBA00022912"/>
    </source>
</evidence>
<dbReference type="PRINTS" id="PR00719">
    <property type="entry name" value="LMWPTPASE"/>
</dbReference>
<evidence type="ECO:0000313" key="9">
    <source>
        <dbReference type="EMBL" id="PMR76986.1"/>
    </source>
</evidence>
<keyword evidence="3" id="KW-0378">Hydrolase</keyword>